<evidence type="ECO:0000256" key="1">
    <source>
        <dbReference type="ARBA" id="ARBA00038240"/>
    </source>
</evidence>
<dbReference type="Pfam" id="PF01636">
    <property type="entry name" value="APH"/>
    <property type="match status" value="1"/>
</dbReference>
<name>A0ABU9IGC3_9SPHN</name>
<comment type="caution">
    <text evidence="3">The sequence shown here is derived from an EMBL/GenBank/DDBJ whole genome shotgun (WGS) entry which is preliminary data.</text>
</comment>
<evidence type="ECO:0000313" key="3">
    <source>
        <dbReference type="EMBL" id="MEL1251109.1"/>
    </source>
</evidence>
<dbReference type="InterPro" id="IPR050249">
    <property type="entry name" value="Pseudomonas-type_ThrB"/>
</dbReference>
<dbReference type="Gene3D" id="3.90.1200.10">
    <property type="match status" value="1"/>
</dbReference>
<accession>A0ABU9IGC3</accession>
<dbReference type="InterPro" id="IPR011009">
    <property type="entry name" value="Kinase-like_dom_sf"/>
</dbReference>
<dbReference type="RefSeq" id="WP_341673673.1">
    <property type="nucleotide sequence ID" value="NZ_JBBYHV010000002.1"/>
</dbReference>
<proteinExistence type="inferred from homology"/>
<dbReference type="EMBL" id="JBBYHV010000002">
    <property type="protein sequence ID" value="MEL1251109.1"/>
    <property type="molecule type" value="Genomic_DNA"/>
</dbReference>
<dbReference type="PANTHER" id="PTHR21064">
    <property type="entry name" value="AMINOGLYCOSIDE PHOSPHOTRANSFERASE DOMAIN-CONTAINING PROTEIN-RELATED"/>
    <property type="match status" value="1"/>
</dbReference>
<sequence>MTDFYSASQLEQVAALTGMARNALAKYPGEFGTPELVKYRENAIFGVSDRDGNRFALRIHRPDYHSDAALESELWWMDALAEEGLPVPRVMANADGKFITPATAKGVPESRCVDLLSWLGGLPLSHLEESGELSLQARIGHYTSLGRLMARLHNHSASWPRPDGFSRHDWFGDALVGPDPIWGRFWELDALSDEQREIMLWARTEGARMLASYPRHEGNSGLIHADLIADNLMVEGDKLRPIDFDDAGFGWHMFDIATSLYFVSREPDYPALRDALLAGYREKRELPRSEEEALPLFLMLRSTTYLGWVSTRSETETARELSPILIEQACATCDSYRLQCV</sequence>
<protein>
    <submittedName>
        <fullName evidence="3">Phosphotransferase</fullName>
    </submittedName>
</protein>
<dbReference type="PANTHER" id="PTHR21064:SF6">
    <property type="entry name" value="AMINOGLYCOSIDE PHOSPHOTRANSFERASE DOMAIN-CONTAINING PROTEIN"/>
    <property type="match status" value="1"/>
</dbReference>
<evidence type="ECO:0000313" key="4">
    <source>
        <dbReference type="Proteomes" id="UP001497045"/>
    </source>
</evidence>
<evidence type="ECO:0000259" key="2">
    <source>
        <dbReference type="Pfam" id="PF01636"/>
    </source>
</evidence>
<dbReference type="SUPFAM" id="SSF56112">
    <property type="entry name" value="Protein kinase-like (PK-like)"/>
    <property type="match status" value="1"/>
</dbReference>
<reference evidence="3 4" key="1">
    <citation type="submission" date="2024-04" db="EMBL/GenBank/DDBJ databases">
        <title>Aurantiacibacter sp. DGU6 16S ribosomal RNA gene Genome sequencing and assembly.</title>
        <authorList>
            <person name="Park S."/>
        </authorList>
    </citation>
    <scope>NUCLEOTIDE SEQUENCE [LARGE SCALE GENOMIC DNA]</scope>
    <source>
        <strain evidence="3 4">DGU6</strain>
    </source>
</reference>
<dbReference type="Proteomes" id="UP001497045">
    <property type="component" value="Unassembled WGS sequence"/>
</dbReference>
<keyword evidence="4" id="KW-1185">Reference proteome</keyword>
<dbReference type="InterPro" id="IPR002575">
    <property type="entry name" value="Aminoglycoside_PTrfase"/>
</dbReference>
<feature type="domain" description="Aminoglycoside phosphotransferase" evidence="2">
    <location>
        <begin position="42"/>
        <end position="285"/>
    </location>
</feature>
<organism evidence="3 4">
    <name type="scientific">Aurantiacibacter gilvus</name>
    <dbReference type="NCBI Taxonomy" id="3139141"/>
    <lineage>
        <taxon>Bacteria</taxon>
        <taxon>Pseudomonadati</taxon>
        <taxon>Pseudomonadota</taxon>
        <taxon>Alphaproteobacteria</taxon>
        <taxon>Sphingomonadales</taxon>
        <taxon>Erythrobacteraceae</taxon>
        <taxon>Aurantiacibacter</taxon>
    </lineage>
</organism>
<gene>
    <name evidence="3" type="ORF">AAEO60_10525</name>
</gene>
<dbReference type="Gene3D" id="3.30.200.20">
    <property type="entry name" value="Phosphorylase Kinase, domain 1"/>
    <property type="match status" value="1"/>
</dbReference>
<comment type="similarity">
    <text evidence="1">Belongs to the pseudomonas-type ThrB family.</text>
</comment>